<dbReference type="GO" id="GO:0045747">
    <property type="term" value="P:positive regulation of Notch signaling pathway"/>
    <property type="evidence" value="ECO:0007669"/>
    <property type="project" value="TreeGrafter"/>
</dbReference>
<dbReference type="Proteomes" id="UP000504612">
    <property type="component" value="Unplaced"/>
</dbReference>
<name>A0A6J1VCF4_9SAUR</name>
<protein>
    <submittedName>
        <fullName evidence="3">Nucleolus and neural progenitor protein</fullName>
    </submittedName>
</protein>
<evidence type="ECO:0000313" key="3">
    <source>
        <dbReference type="RefSeq" id="XP_026537579.1"/>
    </source>
</evidence>
<dbReference type="InterPro" id="IPR027951">
    <property type="entry name" value="Nepro_N"/>
</dbReference>
<proteinExistence type="predicted"/>
<evidence type="ECO:0000313" key="2">
    <source>
        <dbReference type="Proteomes" id="UP000504612"/>
    </source>
</evidence>
<dbReference type="PANTHER" id="PTHR34761">
    <property type="entry name" value="NUCLEOLUS AND NEURAL PROGENITOR PROTEIN"/>
    <property type="match status" value="1"/>
</dbReference>
<sequence length="537" mass="61031">MAAPGAGEAVWNRWDVPWPACNSAEVVPAKHASVRCLSAVLKKCWAVDSMLNSKMLVAEQSLLHSIIYNYHYQMIHQKAYGSLKQVEQCLKRLNLMNLEKSIQKITQMGLIKQKSENSEESLVPSQPVIEVVLVKILGSCKLILRLLECCCRAFTLIVKHLCLEEYILFNTLILGLLSRLWILYGAVLQKLSMLYKDLFELLQEVAKMHQRPYIKEFVFPSEINDFLETSYLEIKKKMPKAFIERKAATGWINTLFSVHKTVSHSQNLSAAVPPAVRKKKKKKRKGSQNTYDIGKPVLIKRTNQDLAEKLEFNLKTLCKYPNPVSQENSKCSNMLPESKKITSISSKALRSQHLHSFVPKFKAVHSFEELSQTLKMTVVWCKNNKFRSGAFFLGMKLLKSKRLQHVEAQGCRLQRKLGCIKATICKFLTLQTCRERPMQFLRGSPQRNSRLSRKQSCVSQATSVPRGSPLFKGTASPFLNQCFLFRTLDSSGTKISEESNHDGISGPAMLESHPSHIQKKAIEQKDDIDDIFKVIGL</sequence>
<dbReference type="GO" id="GO:0005634">
    <property type="term" value="C:nucleus"/>
    <property type="evidence" value="ECO:0007669"/>
    <property type="project" value="TreeGrafter"/>
</dbReference>
<reference evidence="3" key="1">
    <citation type="submission" date="2025-08" db="UniProtKB">
        <authorList>
            <consortium name="RefSeq"/>
        </authorList>
    </citation>
    <scope>IDENTIFICATION</scope>
</reference>
<dbReference type="KEGG" id="nss:113421423"/>
<dbReference type="Pfam" id="PF14780">
    <property type="entry name" value="NEPRO_N"/>
    <property type="match status" value="1"/>
</dbReference>
<evidence type="ECO:0000259" key="1">
    <source>
        <dbReference type="Pfam" id="PF14780"/>
    </source>
</evidence>
<gene>
    <name evidence="3" type="primary">NEPRO</name>
</gene>
<dbReference type="GeneID" id="113421423"/>
<organism evidence="2 3">
    <name type="scientific">Notechis scutatus</name>
    <name type="common">mainland tiger snake</name>
    <dbReference type="NCBI Taxonomy" id="8663"/>
    <lineage>
        <taxon>Eukaryota</taxon>
        <taxon>Metazoa</taxon>
        <taxon>Chordata</taxon>
        <taxon>Craniata</taxon>
        <taxon>Vertebrata</taxon>
        <taxon>Euteleostomi</taxon>
        <taxon>Lepidosauria</taxon>
        <taxon>Squamata</taxon>
        <taxon>Bifurcata</taxon>
        <taxon>Unidentata</taxon>
        <taxon>Episquamata</taxon>
        <taxon>Toxicofera</taxon>
        <taxon>Serpentes</taxon>
        <taxon>Colubroidea</taxon>
        <taxon>Elapidae</taxon>
        <taxon>Hydrophiinae</taxon>
        <taxon>Notechis</taxon>
    </lineage>
</organism>
<dbReference type="PANTHER" id="PTHR34761:SF1">
    <property type="entry name" value="NUCLEOLUS AND NEURAL PROGENITOR PROTEIN"/>
    <property type="match status" value="1"/>
</dbReference>
<dbReference type="InterPro" id="IPR052835">
    <property type="entry name" value="Nepro"/>
</dbReference>
<dbReference type="RefSeq" id="XP_026537579.1">
    <property type="nucleotide sequence ID" value="XM_026681794.1"/>
</dbReference>
<dbReference type="CTD" id="25871"/>
<dbReference type="AlphaFoldDB" id="A0A6J1VCF4"/>
<accession>A0A6J1VCF4</accession>
<keyword evidence="2" id="KW-1185">Reference proteome</keyword>
<feature type="domain" description="Nucleolus and neural progenitor protein-like N-terminal" evidence="1">
    <location>
        <begin position="11"/>
        <end position="199"/>
    </location>
</feature>